<keyword evidence="13" id="KW-1185">Reference proteome</keyword>
<protein>
    <submittedName>
        <fullName evidence="12">Phage shock protein PspC (Stress-responsive transcriptional regulator)</fullName>
    </submittedName>
</protein>
<feature type="domain" description="PspC-related ToastRack" evidence="11">
    <location>
        <begin position="508"/>
        <end position="576"/>
    </location>
</feature>
<feature type="transmembrane region" description="Helical" evidence="7">
    <location>
        <begin position="191"/>
        <end position="213"/>
    </location>
</feature>
<evidence type="ECO:0000256" key="2">
    <source>
        <dbReference type="ARBA" id="ARBA00022475"/>
    </source>
</evidence>
<dbReference type="InterPro" id="IPR021255">
    <property type="entry name" value="DUF2807"/>
</dbReference>
<evidence type="ECO:0000256" key="7">
    <source>
        <dbReference type="SAM" id="Phobius"/>
    </source>
</evidence>
<comment type="subcellular location">
    <subcellularLocation>
        <location evidence="1">Cell membrane</location>
        <topology evidence="1">Single-pass membrane protein</topology>
    </subcellularLocation>
</comment>
<dbReference type="InterPro" id="IPR054319">
    <property type="entry name" value="PspC-rel_ToastRack"/>
</dbReference>
<evidence type="ECO:0000259" key="8">
    <source>
        <dbReference type="Pfam" id="PF04024"/>
    </source>
</evidence>
<dbReference type="Gene3D" id="2.160.20.120">
    <property type="match status" value="1"/>
</dbReference>
<feature type="domain" description="Phage shock protein PspC N-terminal" evidence="8">
    <location>
        <begin position="222"/>
        <end position="278"/>
    </location>
</feature>
<feature type="transmembrane region" description="Helical" evidence="7">
    <location>
        <begin position="430"/>
        <end position="453"/>
    </location>
</feature>
<keyword evidence="4 7" id="KW-1133">Transmembrane helix</keyword>
<dbReference type="InterPro" id="IPR052027">
    <property type="entry name" value="PspC"/>
</dbReference>
<keyword evidence="5 7" id="KW-0472">Membrane</keyword>
<evidence type="ECO:0000256" key="1">
    <source>
        <dbReference type="ARBA" id="ARBA00004162"/>
    </source>
</evidence>
<dbReference type="InterPro" id="IPR054321">
    <property type="entry name" value="PspC-rel_TM"/>
</dbReference>
<organism evidence="12 13">
    <name type="scientific">Rhabdobacter roseus</name>
    <dbReference type="NCBI Taxonomy" id="1655419"/>
    <lineage>
        <taxon>Bacteria</taxon>
        <taxon>Pseudomonadati</taxon>
        <taxon>Bacteroidota</taxon>
        <taxon>Cytophagia</taxon>
        <taxon>Cytophagales</taxon>
        <taxon>Cytophagaceae</taxon>
        <taxon>Rhabdobacter</taxon>
    </lineage>
</organism>
<feature type="domain" description="Phage shock protein PspC N-terminal" evidence="8">
    <location>
        <begin position="138"/>
        <end position="210"/>
    </location>
</feature>
<comment type="caution">
    <text evidence="12">The sequence shown here is derived from an EMBL/GenBank/DDBJ whole genome shotgun (WGS) entry which is preliminary data.</text>
</comment>
<dbReference type="InterPro" id="IPR007168">
    <property type="entry name" value="Phageshock_PspC_N"/>
</dbReference>
<feature type="region of interest" description="Disordered" evidence="6">
    <location>
        <begin position="627"/>
        <end position="648"/>
    </location>
</feature>
<feature type="domain" description="PspC-related transmembrane region" evidence="10">
    <location>
        <begin position="322"/>
        <end position="457"/>
    </location>
</feature>
<dbReference type="RefSeq" id="WP_184176052.1">
    <property type="nucleotide sequence ID" value="NZ_JACHGF010000006.1"/>
</dbReference>
<dbReference type="AlphaFoldDB" id="A0A840TRX6"/>
<evidence type="ECO:0000259" key="10">
    <source>
        <dbReference type="Pfam" id="PF22571"/>
    </source>
</evidence>
<dbReference type="Pfam" id="PF04024">
    <property type="entry name" value="PspC"/>
    <property type="match status" value="2"/>
</dbReference>
<evidence type="ECO:0000256" key="5">
    <source>
        <dbReference type="ARBA" id="ARBA00023136"/>
    </source>
</evidence>
<dbReference type="GO" id="GO:0005886">
    <property type="term" value="C:plasma membrane"/>
    <property type="evidence" value="ECO:0007669"/>
    <property type="project" value="UniProtKB-SubCell"/>
</dbReference>
<dbReference type="PANTHER" id="PTHR33885:SF3">
    <property type="entry name" value="PHAGE SHOCK PROTEIN C"/>
    <property type="match status" value="1"/>
</dbReference>
<proteinExistence type="predicted"/>
<feature type="transmembrane region" description="Helical" evidence="7">
    <location>
        <begin position="165"/>
        <end position="185"/>
    </location>
</feature>
<feature type="transmembrane region" description="Helical" evidence="7">
    <location>
        <begin position="396"/>
        <end position="418"/>
    </location>
</feature>
<accession>A0A840TRX6</accession>
<evidence type="ECO:0000256" key="6">
    <source>
        <dbReference type="SAM" id="MobiDB-lite"/>
    </source>
</evidence>
<feature type="transmembrane region" description="Helical" evidence="7">
    <location>
        <begin position="317"/>
        <end position="337"/>
    </location>
</feature>
<evidence type="ECO:0000259" key="9">
    <source>
        <dbReference type="Pfam" id="PF10988"/>
    </source>
</evidence>
<dbReference type="Pfam" id="PF22744">
    <property type="entry name" value="Toast-rack_PspC-Cterm"/>
    <property type="match status" value="1"/>
</dbReference>
<name>A0A840TRX6_9BACT</name>
<keyword evidence="3 7" id="KW-0812">Transmembrane</keyword>
<feature type="transmembrane region" description="Helical" evidence="7">
    <location>
        <begin position="253"/>
        <end position="275"/>
    </location>
</feature>
<dbReference type="Pfam" id="PF10988">
    <property type="entry name" value="DUF2807"/>
    <property type="match status" value="1"/>
</dbReference>
<evidence type="ECO:0000313" key="12">
    <source>
        <dbReference type="EMBL" id="MBB5285665.1"/>
    </source>
</evidence>
<feature type="transmembrane region" description="Helical" evidence="7">
    <location>
        <begin position="349"/>
        <end position="376"/>
    </location>
</feature>
<sequence>MKKTISINISGIIFHIEEDGYDKLKNYLNSVQKYFSSFADSKEILSDIEGRIAERFLSKQKTESKQVISLEDVDELIAAMGTVADFEAIDQAEDLLSEPLQPVREEAFSAQPKAEPDFTAPRTSPPKAEKQSTFAGTRRLVRDLRRKLLGGVAAGLAHYFSIDPLWVRLAFLITVIGLPVGAGIFNLDEVFGPLAGMSVILYIAMWVAFPGSASLEEDTRIKKFYRDPDRKVVGGVAGGVASYFGVDLGVVRFLWVLAIFLFGTGFLFYIILWVISPAANTLTEKMEMQGEPITLSNIETNIKKGLNLNETEAQESALTKILLLPFRAIALIIGALGKILKGIGPILRVVIGAFLVAMAVVSLLGMLIGGGIGLGMRNVLPFTDIPPLMILNEMPSTLILSIVLITVIPFIVILLLGLTLIANRRITSGSVWLTLAGLWVVGLLGAAISGAAYQRNFARRGEVVETDYFSKPRGVLTLDERSNDLESNWEPRVELLGYDESDSIRLDRIMSARGQSLEDARRFATDLEYAVVMSDSLLIFDEKALLNERSRFRDQELRMTLYLPYNQPFAMTHDFYHGKLQRWRGPHKYLRTYNLDRDEVDWRNLRWVVRRDSGLVCINIPADFIQSETEEEEDEEEEYSYNEYDNESSSLNLGNRGRYSKQFSEAGFEGVDLGGAYAVDIRQGEAFKVSVDSDDEEAIDNLKVYVQDNVLHVERPGEFRLFGGKSKRIGLVITMPTIKSLELSGANKTRVSGFKNLNELKIAAAGATSTELNVEVNRLDIGVAGASKMILKGKAQSLKADLAGACKLDATAMSIENADVDAAGASKAELGTVRSLRKRSSGASKIEAQVQP</sequence>
<gene>
    <name evidence="12" type="ORF">HNQ92_003825</name>
</gene>
<dbReference type="EMBL" id="JACHGF010000006">
    <property type="protein sequence ID" value="MBB5285665.1"/>
    <property type="molecule type" value="Genomic_DNA"/>
</dbReference>
<evidence type="ECO:0000259" key="11">
    <source>
        <dbReference type="Pfam" id="PF22744"/>
    </source>
</evidence>
<keyword evidence="2" id="KW-1003">Cell membrane</keyword>
<evidence type="ECO:0000313" key="13">
    <source>
        <dbReference type="Proteomes" id="UP000557307"/>
    </source>
</evidence>
<evidence type="ECO:0000256" key="3">
    <source>
        <dbReference type="ARBA" id="ARBA00022692"/>
    </source>
</evidence>
<feature type="compositionally biased region" description="Acidic residues" evidence="6">
    <location>
        <begin position="628"/>
        <end position="646"/>
    </location>
</feature>
<feature type="region of interest" description="Disordered" evidence="6">
    <location>
        <begin position="107"/>
        <end position="132"/>
    </location>
</feature>
<evidence type="ECO:0000256" key="4">
    <source>
        <dbReference type="ARBA" id="ARBA00022989"/>
    </source>
</evidence>
<dbReference type="PANTHER" id="PTHR33885">
    <property type="entry name" value="PHAGE SHOCK PROTEIN C"/>
    <property type="match status" value="1"/>
</dbReference>
<dbReference type="Proteomes" id="UP000557307">
    <property type="component" value="Unassembled WGS sequence"/>
</dbReference>
<feature type="domain" description="Putative auto-transporter adhesin head GIN" evidence="9">
    <location>
        <begin position="668"/>
        <end position="848"/>
    </location>
</feature>
<reference evidence="12 13" key="1">
    <citation type="submission" date="2020-08" db="EMBL/GenBank/DDBJ databases">
        <title>Genomic Encyclopedia of Type Strains, Phase IV (KMG-IV): sequencing the most valuable type-strain genomes for metagenomic binning, comparative biology and taxonomic classification.</title>
        <authorList>
            <person name="Goeker M."/>
        </authorList>
    </citation>
    <scope>NUCLEOTIDE SEQUENCE [LARGE SCALE GENOMIC DNA]</scope>
    <source>
        <strain evidence="12 13">DSM 105074</strain>
    </source>
</reference>
<dbReference type="Pfam" id="PF22571">
    <property type="entry name" value="LiaI-LiaF-TM_PspC"/>
    <property type="match status" value="1"/>
</dbReference>